<reference evidence="2 3" key="1">
    <citation type="submission" date="2016-07" db="EMBL/GenBank/DDBJ databases">
        <authorList>
            <person name="Jeong J.-J."/>
            <person name="Kim D.W."/>
            <person name="Sang M.K."/>
            <person name="Choi I.-G."/>
            <person name="Kim K.D."/>
        </authorList>
    </citation>
    <scope>NUCLEOTIDE SEQUENCE [LARGE SCALE GENOMIC DNA]</scope>
    <source>
        <strain evidence="2 3">UTM-3</strain>
    </source>
</reference>
<dbReference type="OrthoDB" id="1216284at2"/>
<proteinExistence type="predicted"/>
<evidence type="ECO:0000313" key="2">
    <source>
        <dbReference type="EMBL" id="OCA68540.1"/>
    </source>
</evidence>
<protein>
    <submittedName>
        <fullName evidence="2">Uncharacterized protein</fullName>
    </submittedName>
</protein>
<evidence type="ECO:0000313" key="3">
    <source>
        <dbReference type="Proteomes" id="UP000092651"/>
    </source>
</evidence>
<comment type="caution">
    <text evidence="2">The sequence shown here is derived from an EMBL/GenBank/DDBJ whole genome shotgun (WGS) entry which is preliminary data.</text>
</comment>
<evidence type="ECO:0000256" key="1">
    <source>
        <dbReference type="SAM" id="SignalP"/>
    </source>
</evidence>
<gene>
    <name evidence="2" type="ORF">BBI01_19070</name>
</gene>
<dbReference type="AlphaFoldDB" id="A0A1B8ZAE4"/>
<dbReference type="EMBL" id="MAYH01000049">
    <property type="protein sequence ID" value="OCA68540.1"/>
    <property type="molecule type" value="Genomic_DNA"/>
</dbReference>
<dbReference type="RefSeq" id="WP_065396410.1">
    <property type="nucleotide sequence ID" value="NZ_MAYH01000049.1"/>
</dbReference>
<keyword evidence="3" id="KW-1185">Reference proteome</keyword>
<organism evidence="2 3">
    <name type="scientific">Chryseobacterium artocarpi</name>
    <dbReference type="NCBI Taxonomy" id="1414727"/>
    <lineage>
        <taxon>Bacteria</taxon>
        <taxon>Pseudomonadati</taxon>
        <taxon>Bacteroidota</taxon>
        <taxon>Flavobacteriia</taxon>
        <taxon>Flavobacteriales</taxon>
        <taxon>Weeksellaceae</taxon>
        <taxon>Chryseobacterium group</taxon>
        <taxon>Chryseobacterium</taxon>
    </lineage>
</organism>
<keyword evidence="1" id="KW-0732">Signal</keyword>
<feature type="signal peptide" evidence="1">
    <location>
        <begin position="1"/>
        <end position="19"/>
    </location>
</feature>
<accession>A0A1B8ZAE4</accession>
<dbReference type="Proteomes" id="UP000092651">
    <property type="component" value="Unassembled WGS sequence"/>
</dbReference>
<feature type="chain" id="PRO_5008620286" evidence="1">
    <location>
        <begin position="20"/>
        <end position="472"/>
    </location>
</feature>
<name>A0A1B8ZAE4_9FLAO</name>
<sequence length="472" mass="52582">MKLKTFTALAICISSIAFAQTNYKYGTKFTFDPTQEKDVKLISGGADTYYMQSSINENSIRSNNKILVRKFDNSNNLKQTFFYEMPQIEKYAPINYLGSFESGNKIVFITETYAGKVKKKDIYKIIFDKSTATFAQELLASYPIESTMKSGTTYFERSENGRYGAVVFYQHSPRKEPVKISINVIDTGSLKSVWAKDITGEAGSSDTDFFVTNSGNIGLLRSPNQNASLLFVTASGQEEKFFTEKMKIISETAVSIGDKDYLIAFNSTPKTVKFNASNFENLMLYDIKEGKIIANDVVKEYNDGSKIADLFIPYTYVSGDKIYIFTESKLDAGTRQVKSPMGTMMITETAYKTGDPRIVAINTTTGKVEAVNKLNSERLHELENHSLGLVNIKGNYIFKTGSLLNLSAINFDNNGSSVLHSLAKATGNDPHFGGGEVYSQALLYRPESKTFAYPRSMENQASIVAIENFEPK</sequence>